<evidence type="ECO:0000256" key="3">
    <source>
        <dbReference type="ARBA" id="ARBA00022771"/>
    </source>
</evidence>
<gene>
    <name evidence="9" type="ORF">PGLA2088_LOCUS39971</name>
</gene>
<dbReference type="Gene3D" id="4.10.1060.10">
    <property type="entry name" value="Zinc finger, RanBP2-type"/>
    <property type="match status" value="1"/>
</dbReference>
<evidence type="ECO:0000256" key="7">
    <source>
        <dbReference type="SAM" id="Phobius"/>
    </source>
</evidence>
<evidence type="ECO:0000313" key="10">
    <source>
        <dbReference type="Proteomes" id="UP000626109"/>
    </source>
</evidence>
<dbReference type="Proteomes" id="UP000626109">
    <property type="component" value="Unassembled WGS sequence"/>
</dbReference>
<keyword evidence="3 5" id="KW-0863">Zinc-finger</keyword>
<evidence type="ECO:0000256" key="2">
    <source>
        <dbReference type="ARBA" id="ARBA00022737"/>
    </source>
</evidence>
<feature type="transmembrane region" description="Helical" evidence="7">
    <location>
        <begin position="572"/>
        <end position="597"/>
    </location>
</feature>
<dbReference type="InterPro" id="IPR036443">
    <property type="entry name" value="Znf_RanBP2_sf"/>
</dbReference>
<dbReference type="SUPFAM" id="SSF90209">
    <property type="entry name" value="Ran binding protein zinc finger-like"/>
    <property type="match status" value="1"/>
</dbReference>
<dbReference type="PANTHER" id="PTHR22870:SF466">
    <property type="entry name" value="ANKYRIN REPEAT-CONTAINING PROTEIN"/>
    <property type="match status" value="1"/>
</dbReference>
<feature type="transmembrane region" description="Helical" evidence="7">
    <location>
        <begin position="427"/>
        <end position="450"/>
    </location>
</feature>
<evidence type="ECO:0000256" key="1">
    <source>
        <dbReference type="ARBA" id="ARBA00022723"/>
    </source>
</evidence>
<dbReference type="SUPFAM" id="SSF50985">
    <property type="entry name" value="RCC1/BLIP-II"/>
    <property type="match status" value="1"/>
</dbReference>
<feature type="transmembrane region" description="Helical" evidence="7">
    <location>
        <begin position="772"/>
        <end position="793"/>
    </location>
</feature>
<feature type="compositionally biased region" description="Basic residues" evidence="6">
    <location>
        <begin position="239"/>
        <end position="250"/>
    </location>
</feature>
<feature type="region of interest" description="Disordered" evidence="6">
    <location>
        <begin position="29"/>
        <end position="68"/>
    </location>
</feature>
<sequence>LTPTSPVLQVKRPKGEGIVVEFVRAGLEERVHGASPMASAEGSRARSRSPPRFDPGGGGEPGARGGPFLPGDWSCPRCGDHQFARNSSCRTCNASKAGKAEETCGRGEEEIGSREVLVLKVKSRQRESQAFKARWWDFCDQMGRGFYDPARHSSEFLEDFMNAEERFMRGQSPRSRRSPTARPGASAPAAEAGAGAERKRSRSRRRRRRERRRSKSHRRKHGRDRRRKAAAAAAAKGSSGRRKQRQKKKLSAAAEASSASSDGSGPADGSDLPAEVLLRKAAKVAVAEAEQVDSFVFAMRVEEEGGSQRNDRLRTRTTKGDSFELASYVHNLAESGPDPARSFGNSCELQTWGRAILGESEGRCLTSGPLAADLRCAVGLDKVLHHFGRELRRNGTKSGCRGTQAERIGTFISHDWGSRGSLKFMSLLLIFNSGAAAVIAVSVSVTVALMQAYDVMPSKSSKRLVGGMVYITRSGEASLCGLVAYLFILCFWQRILSLCGRSASVFLDKLCINQENEEQKERAILGLAGFLDISDRLIILWSPSYFDRLWCAYELASWLRLSRMKDTTLMPIHLAPALLAITFSMWSSILIFIYAITIRSYFLGKDTQRSGSDVLQFDMVTGVAAFLCAVVGGIILPTHLSRRLANSLRLLPQQLESFSIREANCFCCSHDHVHPETKKDLPCDRRLIYKMLLQWQQDFTGSGESFTTLEAFDFRIRQTLKPWVLRTIGGAHAPFRLLLATISVPFLCSTMDFLPAMIQLGGVPAFRLGLDAALQSFVLGPCVATVIMMISAAGFDCKDHVGCDLLLTLLKSTASLIVLAVIWTTINIPRTMLEHVGWQLAAGAVLVVPTIAIFRCSCRSLTGLWHPRTGQQGQAVPAIGSRFLLCGLCLRPEGKAGQALFGARVGAGDFDRIASDWLRPGGELWLVTQAKGKSDSLQRPKGEILASSYDLPRFRISYMSAASVPDVWRAKMGTSEEAGANGSVVTWGVAARVGNSLAVAPLLAEGVVQVCGSARAFAAIKANGSVVTWGDAAYGGTSSAAAPLLTEGVVHVCGNDHSFAAIKANGSVVTWGDADNGGNSSAVAPLLTEGVVQVCGSDSSFAAIEANGGVVTWGDAAYGGNSLAVAPLLTEGVVQVCRSGGAFAAIKANGSVVTWGYSHNGGNSLAVAPLLTEGVVQVCGSGGAFAAIKANGSVANGSVVTWGDAAYGGNSSAVAPLVTEGVAQVCGSANAFAAIKANGSVVTWGNAAYGGNSSAAILAGRKRWPEGSKHDAWTTPEPDEAVGASLVLNGCAPLLEMAHLMEIAGPLSSHCWCPPSVLLVRNDLRAVFQSEESFETGIASMCSRLEGFASNFQDHMLDVSFGSLAETEVLARALRKEGSCLPAVTVGAWSCLATAWLGLDYRGIRRASSLLASTMRFSRLCFEPGTSRWPLSIGQMARQWKAALWADDHVGWYPDPVPLCWKNLKPPDVFLGYCGQKPLYPTRLRVAGPLDEVPVGEVILCTHTAFGGLAGDHVFEGSGPQESGLRLLEPMLKSWRGAASIAVYFAEADEFGSGGESAGLALNNWLQRLDQLQLGRQVVLSAVGSFPEAATDYDRLYPGNWLRQVAIDAAPGDMILLADPGFVPSSGLRAAVGAGAPLGASVRAIIDDAEPNGGAVMLVTAFVLLDDVSGQSGRKRQSSDDLEQPELEMDLEELRWLTDQGVAVSFDNWVCSLCQSYAWQWVLLDGNTTSRFRRLELQDVHHPAWLAKRSQLPRLAPFMHGLVGNDCRERVGWTGLATALKSLTMALQAQGTQLLLLPGQFLLRAASTSVPRSHWCDLPDWTMPVLAFDLMLGVFQDGLRPRVNLTSTAHQVPTALLSEDRSAVEILPAKQMKVWTLKRGTDSSLHVLVMASQIIGSRGLDIFLSLLPWTVHAVAVGAKDYWQVSLEELPRALRELYSGDSLVIIVDAYDAVLMPCNRSLVQEFAAFKKDIVWGAEKQCFPNAKACLSCNARYDSASEVRDCEAFPYLNGGGVIGRAQALAEMFDWMRIQRGQLLIGKDDQENKMHFYNHHRDTVALDHRQRIFTNMFRMEHDGFRIEGCSVISRSSGEQVCFAHGNGGTKYEILAPLLRQLEDKGCRPRKRALEASQYAGINRPAMIWW</sequence>
<dbReference type="InterPro" id="IPR051210">
    <property type="entry name" value="Ub_ligase/GEF_domain"/>
</dbReference>
<accession>A0A813KXG8</accession>
<name>A0A813KXG8_POLGL</name>
<reference evidence="9" key="1">
    <citation type="submission" date="2021-02" db="EMBL/GenBank/DDBJ databases">
        <authorList>
            <person name="Dougan E. K."/>
            <person name="Rhodes N."/>
            <person name="Thang M."/>
            <person name="Chan C."/>
        </authorList>
    </citation>
    <scope>NUCLEOTIDE SEQUENCE</scope>
</reference>
<dbReference type="PANTHER" id="PTHR22870">
    <property type="entry name" value="REGULATOR OF CHROMOSOME CONDENSATION"/>
    <property type="match status" value="1"/>
</dbReference>
<evidence type="ECO:0000256" key="4">
    <source>
        <dbReference type="ARBA" id="ARBA00022833"/>
    </source>
</evidence>
<keyword evidence="1" id="KW-0479">Metal-binding</keyword>
<dbReference type="Pfam" id="PF25342">
    <property type="entry name" value="GT_PLOD"/>
    <property type="match status" value="1"/>
</dbReference>
<keyword evidence="7" id="KW-0472">Membrane</keyword>
<feature type="region of interest" description="Disordered" evidence="6">
    <location>
        <begin position="167"/>
        <end position="270"/>
    </location>
</feature>
<keyword evidence="2" id="KW-0677">Repeat</keyword>
<dbReference type="InterPro" id="IPR009091">
    <property type="entry name" value="RCC1/BLIP-II"/>
</dbReference>
<dbReference type="GO" id="GO:0008270">
    <property type="term" value="F:zinc ion binding"/>
    <property type="evidence" value="ECO:0007669"/>
    <property type="project" value="UniProtKB-KW"/>
</dbReference>
<feature type="compositionally biased region" description="Gly residues" evidence="6">
    <location>
        <begin position="55"/>
        <end position="65"/>
    </location>
</feature>
<evidence type="ECO:0000313" key="9">
    <source>
        <dbReference type="EMBL" id="CAE8718238.1"/>
    </source>
</evidence>
<feature type="compositionally biased region" description="Basic residues" evidence="6">
    <location>
        <begin position="199"/>
        <end position="229"/>
    </location>
</feature>
<proteinExistence type="predicted"/>
<organism evidence="9 10">
    <name type="scientific">Polarella glacialis</name>
    <name type="common">Dinoflagellate</name>
    <dbReference type="NCBI Taxonomy" id="89957"/>
    <lineage>
        <taxon>Eukaryota</taxon>
        <taxon>Sar</taxon>
        <taxon>Alveolata</taxon>
        <taxon>Dinophyceae</taxon>
        <taxon>Suessiales</taxon>
        <taxon>Suessiaceae</taxon>
        <taxon>Polarella</taxon>
    </lineage>
</organism>
<dbReference type="CDD" id="cd22997">
    <property type="entry name" value="GT_LH"/>
    <property type="match status" value="1"/>
</dbReference>
<dbReference type="InterPro" id="IPR057589">
    <property type="entry name" value="GT_PLOD"/>
</dbReference>
<evidence type="ECO:0000256" key="6">
    <source>
        <dbReference type="SAM" id="MobiDB-lite"/>
    </source>
</evidence>
<dbReference type="SUPFAM" id="SSF52200">
    <property type="entry name" value="Toll/Interleukin receptor TIR domain"/>
    <property type="match status" value="1"/>
</dbReference>
<evidence type="ECO:0000259" key="8">
    <source>
        <dbReference type="PROSITE" id="PS50199"/>
    </source>
</evidence>
<evidence type="ECO:0000256" key="5">
    <source>
        <dbReference type="PROSITE-ProRule" id="PRU00322"/>
    </source>
</evidence>
<feature type="transmembrane region" description="Helical" evidence="7">
    <location>
        <begin position="805"/>
        <end position="826"/>
    </location>
</feature>
<feature type="transmembrane region" description="Helical" evidence="7">
    <location>
        <begin position="470"/>
        <end position="492"/>
    </location>
</feature>
<feature type="transmembrane region" description="Helical" evidence="7">
    <location>
        <begin position="617"/>
        <end position="640"/>
    </location>
</feature>
<feature type="transmembrane region" description="Helical" evidence="7">
    <location>
        <begin position="737"/>
        <end position="760"/>
    </location>
</feature>
<feature type="compositionally biased region" description="Low complexity" evidence="6">
    <location>
        <begin position="180"/>
        <end position="195"/>
    </location>
</feature>
<feature type="compositionally biased region" description="Low complexity" evidence="6">
    <location>
        <begin position="251"/>
        <end position="270"/>
    </location>
</feature>
<dbReference type="InterPro" id="IPR035897">
    <property type="entry name" value="Toll_tir_struct_dom_sf"/>
</dbReference>
<feature type="domain" description="RanBP2-type" evidence="8">
    <location>
        <begin position="69"/>
        <end position="98"/>
    </location>
</feature>
<dbReference type="PROSITE" id="PS50199">
    <property type="entry name" value="ZF_RANBP2_2"/>
    <property type="match status" value="1"/>
</dbReference>
<dbReference type="InterPro" id="IPR001876">
    <property type="entry name" value="Znf_RanBP2"/>
</dbReference>
<keyword evidence="4" id="KW-0862">Zinc</keyword>
<comment type="caution">
    <text evidence="9">The sequence shown here is derived from an EMBL/GenBank/DDBJ whole genome shotgun (WGS) entry which is preliminary data.</text>
</comment>
<dbReference type="Gene3D" id="2.130.10.30">
    <property type="entry name" value="Regulator of chromosome condensation 1/beta-lactamase-inhibitor protein II"/>
    <property type="match status" value="2"/>
</dbReference>
<feature type="non-terminal residue" evidence="9">
    <location>
        <position position="1"/>
    </location>
</feature>
<keyword evidence="7" id="KW-1133">Transmembrane helix</keyword>
<dbReference type="EMBL" id="CAJNNW010033343">
    <property type="protein sequence ID" value="CAE8718238.1"/>
    <property type="molecule type" value="Genomic_DNA"/>
</dbReference>
<keyword evidence="7" id="KW-0812">Transmembrane</keyword>
<protein>
    <recommendedName>
        <fullName evidence="8">RanBP2-type domain-containing protein</fullName>
    </recommendedName>
</protein>